<organism evidence="1 2">
    <name type="scientific">Kandleria vitulina</name>
    <dbReference type="NCBI Taxonomy" id="1630"/>
    <lineage>
        <taxon>Bacteria</taxon>
        <taxon>Bacillati</taxon>
        <taxon>Bacillota</taxon>
        <taxon>Erysipelotrichia</taxon>
        <taxon>Erysipelotrichales</taxon>
        <taxon>Coprobacillaceae</taxon>
        <taxon>Kandleria</taxon>
    </lineage>
</organism>
<protein>
    <submittedName>
        <fullName evidence="1">Uncharacterized protein</fullName>
    </submittedName>
</protein>
<name>A0A1H2QYN3_9FIRM</name>
<proteinExistence type="predicted"/>
<evidence type="ECO:0000313" key="1">
    <source>
        <dbReference type="EMBL" id="SDW12273.1"/>
    </source>
</evidence>
<sequence length="185" mass="21887">MKKSAYQELINGFDQFFKKRQTGYDALYFVWTCVADCLIMGNQGKDIEIFPVFEACMSHVENGNAYAHSLFSPVENRESSYQTFKEYTRFSEHLNDLGIIWKELLKDQNTESLMELIHLLKRLRSFLDDMHNALINSLKENNASFRLFTQYVKDNEIQYKQYHKTLSHTIHNLCICVEYIDLKTK</sequence>
<dbReference type="Proteomes" id="UP000182429">
    <property type="component" value="Unassembled WGS sequence"/>
</dbReference>
<reference evidence="1 2" key="1">
    <citation type="submission" date="2016-10" db="EMBL/GenBank/DDBJ databases">
        <authorList>
            <person name="de Groot N.N."/>
        </authorList>
    </citation>
    <scope>NUCLEOTIDE SEQUENCE [LARGE SCALE GENOMIC DNA]</scope>
    <source>
        <strain evidence="1 2">S3b</strain>
    </source>
</reference>
<gene>
    <name evidence="1" type="ORF">SAMN04487759_10455</name>
</gene>
<dbReference type="RefSeq" id="WP_074685709.1">
    <property type="nucleotide sequence ID" value="NZ_FNNF01000004.1"/>
</dbReference>
<evidence type="ECO:0000313" key="2">
    <source>
        <dbReference type="Proteomes" id="UP000182429"/>
    </source>
</evidence>
<dbReference type="STRING" id="1630.SAMN05216514_11034"/>
<dbReference type="EMBL" id="FNNF01000004">
    <property type="protein sequence ID" value="SDW12273.1"/>
    <property type="molecule type" value="Genomic_DNA"/>
</dbReference>
<dbReference type="AlphaFoldDB" id="A0A1H2QYN3"/>
<accession>A0A1H2QYN3</accession>